<dbReference type="Pfam" id="PF13619">
    <property type="entry name" value="KTSC"/>
    <property type="match status" value="1"/>
</dbReference>
<dbReference type="InterPro" id="IPR025309">
    <property type="entry name" value="KTSC_dom"/>
</dbReference>
<gene>
    <name evidence="2" type="primary">gp11</name>
</gene>
<reference evidence="2 3" key="1">
    <citation type="journal article" date="2010" name="J. Bacteriol.">
        <title>Comparative genomics and transduction potential of Enterococcus faecalis temperate bacteriophages.</title>
        <authorList>
            <person name="Yasmin A."/>
            <person name="Kenny J.G."/>
            <person name="Shankar J."/>
            <person name="Darby A.C."/>
            <person name="Hall N."/>
            <person name="Edwards C."/>
            <person name="Horsburgh M.J."/>
        </authorList>
    </citation>
    <scope>NUCLEOTIDE SEQUENCE</scope>
    <source>
        <strain evidence="2">PhiFL2B</strain>
    </source>
</reference>
<evidence type="ECO:0000313" key="2">
    <source>
        <dbReference type="EMBL" id="ACZ63971.1"/>
    </source>
</evidence>
<evidence type="ECO:0000313" key="3">
    <source>
        <dbReference type="Proteomes" id="UP000001262"/>
    </source>
</evidence>
<organism evidence="2 3">
    <name type="scientific">Enterococcus phage phiFL2B</name>
    <dbReference type="NCBI Taxonomy" id="673836"/>
    <lineage>
        <taxon>Viruses</taxon>
        <taxon>Duplodnaviria</taxon>
        <taxon>Heunggongvirae</taxon>
        <taxon>Uroviricota</taxon>
        <taxon>Caudoviricetes</taxon>
        <taxon>Phifelvirus</taxon>
        <taxon>Phifelvirus FL2</taxon>
    </lineage>
</organism>
<protein>
    <submittedName>
        <fullName evidence="2">Uncharacterized protein gp11</fullName>
    </submittedName>
</protein>
<name>D2IZJ4_9CAUD</name>
<dbReference type="Proteomes" id="UP000001262">
    <property type="component" value="Segment"/>
</dbReference>
<proteinExistence type="predicted"/>
<dbReference type="EMBL" id="GQ478085">
    <property type="protein sequence ID" value="ACZ63971.1"/>
    <property type="molecule type" value="Genomic_DNA"/>
</dbReference>
<sequence length="68" mass="7780">MEMIPVSSSNMVAVGYNSSNQELTVQFHNGVYTHTGVPHYIYEGLLSSSSKGSYYHQNIKRYPFRRGY</sequence>
<feature type="domain" description="KTSC" evidence="1">
    <location>
        <begin position="7"/>
        <end position="61"/>
    </location>
</feature>
<accession>D2IZJ4</accession>
<evidence type="ECO:0000259" key="1">
    <source>
        <dbReference type="Pfam" id="PF13619"/>
    </source>
</evidence>